<dbReference type="PROSITE" id="PS00122">
    <property type="entry name" value="CARBOXYLESTERASE_B_1"/>
    <property type="match status" value="1"/>
</dbReference>
<dbReference type="Pfam" id="PF00135">
    <property type="entry name" value="COesterase"/>
    <property type="match status" value="1"/>
</dbReference>
<evidence type="ECO:0000256" key="5">
    <source>
        <dbReference type="RuleBase" id="RU361235"/>
    </source>
</evidence>
<name>A0AAE1HS90_9NEOP</name>
<dbReference type="EMBL" id="JAHWGI010001262">
    <property type="protein sequence ID" value="KAK3926489.1"/>
    <property type="molecule type" value="Genomic_DNA"/>
</dbReference>
<dbReference type="PANTHER" id="PTHR43142:SF1">
    <property type="entry name" value="CARBOXYLIC ESTER HYDROLASE"/>
    <property type="match status" value="1"/>
</dbReference>
<evidence type="ECO:0000313" key="8">
    <source>
        <dbReference type="EMBL" id="KAK3926489.1"/>
    </source>
</evidence>
<feature type="domain" description="Carboxylesterase type B" evidence="7">
    <location>
        <begin position="66"/>
        <end position="579"/>
    </location>
</feature>
<keyword evidence="4" id="KW-0325">Glycoprotein</keyword>
<dbReference type="Gene3D" id="3.40.50.1820">
    <property type="entry name" value="alpha/beta hydrolase"/>
    <property type="match status" value="1"/>
</dbReference>
<keyword evidence="3 5" id="KW-0378">Hydrolase</keyword>
<dbReference type="Proteomes" id="UP001219518">
    <property type="component" value="Unassembled WGS sequence"/>
</dbReference>
<gene>
    <name evidence="8" type="ORF">KUF71_014706</name>
</gene>
<organism evidence="8 9">
    <name type="scientific">Frankliniella fusca</name>
    <dbReference type="NCBI Taxonomy" id="407009"/>
    <lineage>
        <taxon>Eukaryota</taxon>
        <taxon>Metazoa</taxon>
        <taxon>Ecdysozoa</taxon>
        <taxon>Arthropoda</taxon>
        <taxon>Hexapoda</taxon>
        <taxon>Insecta</taxon>
        <taxon>Pterygota</taxon>
        <taxon>Neoptera</taxon>
        <taxon>Paraneoptera</taxon>
        <taxon>Thysanoptera</taxon>
        <taxon>Terebrantia</taxon>
        <taxon>Thripoidea</taxon>
        <taxon>Thripidae</taxon>
        <taxon>Frankliniella</taxon>
    </lineage>
</organism>
<protein>
    <recommendedName>
        <fullName evidence="5">Carboxylic ester hydrolase</fullName>
        <ecNumber evidence="5">3.1.1.-</ecNumber>
    </recommendedName>
</protein>
<dbReference type="SUPFAM" id="SSF53474">
    <property type="entry name" value="alpha/beta-Hydrolases"/>
    <property type="match status" value="1"/>
</dbReference>
<reference evidence="8" key="1">
    <citation type="submission" date="2021-07" db="EMBL/GenBank/DDBJ databases">
        <authorList>
            <person name="Catto M.A."/>
            <person name="Jacobson A."/>
            <person name="Kennedy G."/>
            <person name="Labadie P."/>
            <person name="Hunt B.G."/>
            <person name="Srinivasan R."/>
        </authorList>
    </citation>
    <scope>NUCLEOTIDE SEQUENCE</scope>
    <source>
        <strain evidence="8">PL_HMW_Pooled</strain>
        <tissue evidence="8">Head</tissue>
    </source>
</reference>
<reference evidence="8" key="2">
    <citation type="journal article" date="2023" name="BMC Genomics">
        <title>Pest status, molecular evolution, and epigenetic factors derived from the genome assembly of Frankliniella fusca, a thysanopteran phytovirus vector.</title>
        <authorList>
            <person name="Catto M.A."/>
            <person name="Labadie P.E."/>
            <person name="Jacobson A.L."/>
            <person name="Kennedy G.G."/>
            <person name="Srinivasan R."/>
            <person name="Hunt B.G."/>
        </authorList>
    </citation>
    <scope>NUCLEOTIDE SEQUENCE</scope>
    <source>
        <strain evidence="8">PL_HMW_Pooled</strain>
    </source>
</reference>
<evidence type="ECO:0000256" key="3">
    <source>
        <dbReference type="ARBA" id="ARBA00022801"/>
    </source>
</evidence>
<keyword evidence="2" id="KW-0719">Serine esterase</keyword>
<feature type="signal peptide" evidence="5">
    <location>
        <begin position="1"/>
        <end position="23"/>
    </location>
</feature>
<feature type="chain" id="PRO_5041779497" description="Carboxylic ester hydrolase" evidence="5">
    <location>
        <begin position="24"/>
        <end position="656"/>
    </location>
</feature>
<dbReference type="InterPro" id="IPR002018">
    <property type="entry name" value="CarbesteraseB"/>
</dbReference>
<evidence type="ECO:0000256" key="2">
    <source>
        <dbReference type="ARBA" id="ARBA00022487"/>
    </source>
</evidence>
<dbReference type="InterPro" id="IPR019826">
    <property type="entry name" value="Carboxylesterase_B_AS"/>
</dbReference>
<comment type="caution">
    <text evidence="8">The sequence shown here is derived from an EMBL/GenBank/DDBJ whole genome shotgun (WGS) entry which is preliminary data.</text>
</comment>
<dbReference type="GO" id="GO:0052689">
    <property type="term" value="F:carboxylic ester hydrolase activity"/>
    <property type="evidence" value="ECO:0007669"/>
    <property type="project" value="UniProtKB-KW"/>
</dbReference>
<keyword evidence="5" id="KW-0732">Signal</keyword>
<evidence type="ECO:0000256" key="1">
    <source>
        <dbReference type="ARBA" id="ARBA00005964"/>
    </source>
</evidence>
<evidence type="ECO:0000259" key="7">
    <source>
        <dbReference type="Pfam" id="PF00135"/>
    </source>
</evidence>
<dbReference type="PANTHER" id="PTHR43142">
    <property type="entry name" value="CARBOXYLIC ESTER HYDROLASE"/>
    <property type="match status" value="1"/>
</dbReference>
<accession>A0AAE1HS90</accession>
<dbReference type="InterPro" id="IPR029058">
    <property type="entry name" value="AB_hydrolase_fold"/>
</dbReference>
<keyword evidence="9" id="KW-1185">Reference proteome</keyword>
<proteinExistence type="inferred from homology"/>
<comment type="similarity">
    <text evidence="1 5">Belongs to the type-B carboxylesterase/lipase family.</text>
</comment>
<sequence>MRTPSSLPLLLLALAALVPAGRGRTLQDPVDVDVDGHSPTQLDATRYEVGDEEAAAAAEAVTAPDVSLPGLGSLSGTVTLSDQKRRPIYSYLGVPFAEPPVGDLRFVAPVPKKPWTGVRDASTPGNICMQVDASSLLGLRARRPRASAAQTQSEDCLVLDVHTPQVNSSAKLPVLVFVHGGSFLTGWAGEKNPQGLLDHDMVLVSPQYRLGPLGFLNLQTEGVPGNAGLLDIVEALRWVRDNIEHFGGDPSRVTLGGHSAGAAVTSLLYLSPLTKDLVQAAMPMSGSALAFWAWDRKPEQAASDITQAALCGGPGQALDARVQCLKKLPAKRLISSYILFILKAMQGGHLIMSGSCPSVQQAGVVVLPDLPENVLSSPDFTARPYLTGITKHEGTFPLEVAEQYYFGPSKLTNNATYLRNDLIHVVLQIIGLDDPASYVADASLQAFMDLSTLGDFAAMRDGVIDLVGAFGFKSPARRIAQLVSDHGQPSSYLYAFNHNGALTQNSPQGVSHGADQPYIFPDGTTWQGADLRVALTLRQLIANFVTYLNPTPADVEGAAVANTPTWAPYARDSERYLELVWPPAGRQWFGGQLTVARRDQFSEGGAAASSTGTSTSTGTSSRNQKADTGGAAASAPSAALAAVVLALTLALRGNGV</sequence>
<feature type="compositionally biased region" description="Low complexity" evidence="6">
    <location>
        <begin position="604"/>
        <end position="630"/>
    </location>
</feature>
<dbReference type="EC" id="3.1.1.-" evidence="5"/>
<dbReference type="AlphaFoldDB" id="A0AAE1HS90"/>
<evidence type="ECO:0000256" key="4">
    <source>
        <dbReference type="ARBA" id="ARBA00023180"/>
    </source>
</evidence>
<evidence type="ECO:0000256" key="6">
    <source>
        <dbReference type="SAM" id="MobiDB-lite"/>
    </source>
</evidence>
<evidence type="ECO:0000313" key="9">
    <source>
        <dbReference type="Proteomes" id="UP001219518"/>
    </source>
</evidence>
<feature type="region of interest" description="Disordered" evidence="6">
    <location>
        <begin position="602"/>
        <end position="630"/>
    </location>
</feature>